<reference evidence="3" key="1">
    <citation type="journal article" date="2010" name="Genome Biol.">
        <title>Genome sequence of the necrotrophic plant pathogen Pythium ultimum reveals original pathogenicity mechanisms and effector repertoire.</title>
        <authorList>
            <person name="Levesque C.A."/>
            <person name="Brouwer H."/>
            <person name="Cano L."/>
            <person name="Hamilton J.P."/>
            <person name="Holt C."/>
            <person name="Huitema E."/>
            <person name="Raffaele S."/>
            <person name="Robideau G.P."/>
            <person name="Thines M."/>
            <person name="Win J."/>
            <person name="Zerillo M.M."/>
            <person name="Beakes G.W."/>
            <person name="Boore J.L."/>
            <person name="Busam D."/>
            <person name="Dumas B."/>
            <person name="Ferriera S."/>
            <person name="Fuerstenberg S.I."/>
            <person name="Gachon C.M."/>
            <person name="Gaulin E."/>
            <person name="Govers F."/>
            <person name="Grenville-Briggs L."/>
            <person name="Horner N."/>
            <person name="Hostetler J."/>
            <person name="Jiang R.H."/>
            <person name="Johnson J."/>
            <person name="Krajaejun T."/>
            <person name="Lin H."/>
            <person name="Meijer H.J."/>
            <person name="Moore B."/>
            <person name="Morris P."/>
            <person name="Phuntmart V."/>
            <person name="Puiu D."/>
            <person name="Shetty J."/>
            <person name="Stajich J.E."/>
            <person name="Tripathy S."/>
            <person name="Wawra S."/>
            <person name="van West P."/>
            <person name="Whitty B.R."/>
            <person name="Coutinho P.M."/>
            <person name="Henrissat B."/>
            <person name="Martin F."/>
            <person name="Thomas P.D."/>
            <person name="Tyler B.M."/>
            <person name="De Vries R.P."/>
            <person name="Kamoun S."/>
            <person name="Yandell M."/>
            <person name="Tisserat N."/>
            <person name="Buell C.R."/>
        </authorList>
    </citation>
    <scope>NUCLEOTIDE SEQUENCE</scope>
    <source>
        <strain evidence="3">DAOM:BR144</strain>
    </source>
</reference>
<dbReference type="InParanoid" id="K3WUV7"/>
<dbReference type="Proteomes" id="UP000019132">
    <property type="component" value="Unassembled WGS sequence"/>
</dbReference>
<dbReference type="AlphaFoldDB" id="K3WUV7"/>
<accession>K3WUV7</accession>
<feature type="region of interest" description="Disordered" evidence="1">
    <location>
        <begin position="71"/>
        <end position="126"/>
    </location>
</feature>
<evidence type="ECO:0000313" key="3">
    <source>
        <dbReference type="Proteomes" id="UP000019132"/>
    </source>
</evidence>
<dbReference type="VEuPathDB" id="FungiDB:PYU1_G008736"/>
<sequence>ASRFVCATPPPGREPGRHGQARHGLGLPPSRARQGVPLRHALPREPRAQEPRHRLRHYALALGLLAGKAGRPRRAGIGAPVGPRTRTRRPPRCEPRRAPRRQDPVRSLGDWRATFGRPGRGARGRGRRVNIHKSHYRAGDAQRGNKGEGGKTCRIPGNVHATMDHAATVTAAPGGDVYVSCLSPFSILPLHATQPNVSIQPLIHKNNKNR</sequence>
<organism evidence="2 3">
    <name type="scientific">Globisporangium ultimum (strain ATCC 200006 / CBS 805.95 / DAOM BR144)</name>
    <name type="common">Pythium ultimum</name>
    <dbReference type="NCBI Taxonomy" id="431595"/>
    <lineage>
        <taxon>Eukaryota</taxon>
        <taxon>Sar</taxon>
        <taxon>Stramenopiles</taxon>
        <taxon>Oomycota</taxon>
        <taxon>Peronosporomycetes</taxon>
        <taxon>Pythiales</taxon>
        <taxon>Pythiaceae</taxon>
        <taxon>Globisporangium</taxon>
    </lineage>
</organism>
<reference evidence="2" key="3">
    <citation type="submission" date="2015-02" db="UniProtKB">
        <authorList>
            <consortium name="EnsemblProtists"/>
        </authorList>
    </citation>
    <scope>IDENTIFICATION</scope>
    <source>
        <strain evidence="2">DAOM BR144</strain>
    </source>
</reference>
<feature type="compositionally biased region" description="Low complexity" evidence="1">
    <location>
        <begin position="71"/>
        <end position="84"/>
    </location>
</feature>
<feature type="region of interest" description="Disordered" evidence="1">
    <location>
        <begin position="1"/>
        <end position="36"/>
    </location>
</feature>
<dbReference type="HOGENOM" id="CLU_1313057_0_0_1"/>
<proteinExistence type="predicted"/>
<evidence type="ECO:0000256" key="1">
    <source>
        <dbReference type="SAM" id="MobiDB-lite"/>
    </source>
</evidence>
<evidence type="ECO:0000313" key="2">
    <source>
        <dbReference type="EnsemblProtists" id="PYU1_T008754"/>
    </source>
</evidence>
<protein>
    <submittedName>
        <fullName evidence="2">Uncharacterized protein</fullName>
    </submittedName>
</protein>
<keyword evidence="3" id="KW-1185">Reference proteome</keyword>
<dbReference type="EnsemblProtists" id="PYU1_T008754">
    <property type="protein sequence ID" value="PYU1_T008754"/>
    <property type="gene ID" value="PYU1_G008736"/>
</dbReference>
<dbReference type="EMBL" id="GL376558">
    <property type="status" value="NOT_ANNOTATED_CDS"/>
    <property type="molecule type" value="Genomic_DNA"/>
</dbReference>
<feature type="compositionally biased region" description="Basic and acidic residues" evidence="1">
    <location>
        <begin position="91"/>
        <end position="104"/>
    </location>
</feature>
<name>K3WUV7_GLOUD</name>
<reference evidence="3" key="2">
    <citation type="submission" date="2010-04" db="EMBL/GenBank/DDBJ databases">
        <authorList>
            <person name="Buell R."/>
            <person name="Hamilton J."/>
            <person name="Hostetler J."/>
        </authorList>
    </citation>
    <scope>NUCLEOTIDE SEQUENCE [LARGE SCALE GENOMIC DNA]</scope>
    <source>
        <strain evidence="3">DAOM:BR144</strain>
    </source>
</reference>